<evidence type="ECO:0000313" key="2">
    <source>
        <dbReference type="EMBL" id="WAR13871.1"/>
    </source>
</evidence>
<protein>
    <submittedName>
        <fullName evidence="2">Uncharacterized protein</fullName>
    </submittedName>
</protein>
<dbReference type="EMBL" id="CP111020">
    <property type="protein sequence ID" value="WAR13871.1"/>
    <property type="molecule type" value="Genomic_DNA"/>
</dbReference>
<feature type="coiled-coil region" evidence="1">
    <location>
        <begin position="35"/>
        <end position="62"/>
    </location>
</feature>
<name>A0ABY7F3F2_MYAAR</name>
<sequence>MANLIDMTTLLGKLCCSMTDCHTKLIYSTGSQYGTDPLVEENQQLREENEKLRKELQMFEFGVNNSKDDDKDTIFYTGLPTFAFFMWYVS</sequence>
<accession>A0ABY7F3F2</accession>
<organism evidence="2 3">
    <name type="scientific">Mya arenaria</name>
    <name type="common">Soft-shell clam</name>
    <dbReference type="NCBI Taxonomy" id="6604"/>
    <lineage>
        <taxon>Eukaryota</taxon>
        <taxon>Metazoa</taxon>
        <taxon>Spiralia</taxon>
        <taxon>Lophotrochozoa</taxon>
        <taxon>Mollusca</taxon>
        <taxon>Bivalvia</taxon>
        <taxon>Autobranchia</taxon>
        <taxon>Heteroconchia</taxon>
        <taxon>Euheterodonta</taxon>
        <taxon>Imparidentia</taxon>
        <taxon>Neoheterodontei</taxon>
        <taxon>Myida</taxon>
        <taxon>Myoidea</taxon>
        <taxon>Myidae</taxon>
        <taxon>Mya</taxon>
    </lineage>
</organism>
<dbReference type="Proteomes" id="UP001164746">
    <property type="component" value="Chromosome 9"/>
</dbReference>
<proteinExistence type="predicted"/>
<reference evidence="2" key="1">
    <citation type="submission" date="2022-11" db="EMBL/GenBank/DDBJ databases">
        <title>Centuries of genome instability and evolution in soft-shell clam transmissible cancer (bioRxiv).</title>
        <authorList>
            <person name="Hart S.F.M."/>
            <person name="Yonemitsu M.A."/>
            <person name="Giersch R.M."/>
            <person name="Beal B.F."/>
            <person name="Arriagada G."/>
            <person name="Davis B.W."/>
            <person name="Ostrander E.A."/>
            <person name="Goff S.P."/>
            <person name="Metzger M.J."/>
        </authorList>
    </citation>
    <scope>NUCLEOTIDE SEQUENCE</scope>
    <source>
        <strain evidence="2">MELC-2E11</strain>
        <tissue evidence="2">Siphon/mantle</tissue>
    </source>
</reference>
<evidence type="ECO:0000256" key="1">
    <source>
        <dbReference type="SAM" id="Coils"/>
    </source>
</evidence>
<evidence type="ECO:0000313" key="3">
    <source>
        <dbReference type="Proteomes" id="UP001164746"/>
    </source>
</evidence>
<gene>
    <name evidence="2" type="ORF">MAR_003976</name>
</gene>
<keyword evidence="1" id="KW-0175">Coiled coil</keyword>
<keyword evidence="3" id="KW-1185">Reference proteome</keyword>